<dbReference type="Proteomes" id="UP000790833">
    <property type="component" value="Unassembled WGS sequence"/>
</dbReference>
<dbReference type="InterPro" id="IPR024382">
    <property type="entry name" value="Vps3844_C"/>
</dbReference>
<dbReference type="EMBL" id="JAHMUF010000008">
    <property type="protein sequence ID" value="KAG7194240.1"/>
    <property type="molecule type" value="Genomic_DNA"/>
</dbReference>
<keyword evidence="2" id="KW-0472">Membrane</keyword>
<feature type="coiled-coil region" evidence="1">
    <location>
        <begin position="204"/>
        <end position="262"/>
    </location>
</feature>
<evidence type="ECO:0000313" key="5">
    <source>
        <dbReference type="EMBL" id="KAG7194240.1"/>
    </source>
</evidence>
<evidence type="ECO:0000313" key="6">
    <source>
        <dbReference type="Proteomes" id="UP000790833"/>
    </source>
</evidence>
<feature type="signal peptide" evidence="3">
    <location>
        <begin position="1"/>
        <end position="17"/>
    </location>
</feature>
<reference evidence="5" key="1">
    <citation type="submission" date="2021-03" db="EMBL/GenBank/DDBJ databases">
        <authorList>
            <person name="Palmer J.M."/>
        </authorList>
    </citation>
    <scope>NUCLEOTIDE SEQUENCE</scope>
    <source>
        <strain evidence="5">ARV_011</strain>
    </source>
</reference>
<dbReference type="OrthoDB" id="5583277at2759"/>
<comment type="caution">
    <text evidence="5">The sequence shown here is derived from an EMBL/GenBank/DDBJ whole genome shotgun (WGS) entry which is preliminary data.</text>
</comment>
<feature type="transmembrane region" description="Helical" evidence="2">
    <location>
        <begin position="326"/>
        <end position="348"/>
    </location>
</feature>
<keyword evidence="6" id="KW-1185">Reference proteome</keyword>
<dbReference type="PANTHER" id="PTHR36853:SF1">
    <property type="entry name" value="DUF3844 DOMAIN-CONTAINING PROTEIN"/>
    <property type="match status" value="1"/>
</dbReference>
<name>A0A9P7VAJ7_9ASCO</name>
<dbReference type="GO" id="GO:0005783">
    <property type="term" value="C:endoplasmic reticulum"/>
    <property type="evidence" value="ECO:0007669"/>
    <property type="project" value="TreeGrafter"/>
</dbReference>
<gene>
    <name evidence="5" type="ORF">KQ657_004960</name>
</gene>
<dbReference type="PANTHER" id="PTHR36853">
    <property type="entry name" value="EXPRESSED PROTEIN"/>
    <property type="match status" value="1"/>
</dbReference>
<dbReference type="InterPro" id="IPR053065">
    <property type="entry name" value="Archenteron_Induction-Rel"/>
</dbReference>
<evidence type="ECO:0000256" key="3">
    <source>
        <dbReference type="SAM" id="SignalP"/>
    </source>
</evidence>
<sequence length="365" mass="41325">MKVSDIVLAAFPVLAVATNVWSPEPTDKREAKFSVLEDYLDYVLQINTEQTPPDWKFTSELQREFGDKWNHLIVTMDDYPSFDQSKLLSRSHQEDVDEHKLEAIIQSSSWKSMTPSLKSAHNKYLLKFSGFDNRLQTIWNYASNSPKVMWSNNDYDWVENIPIVVDELSQLVRITETVSKASNPREGESFVFHSQALRLISEKYGRNSDELKQLEVDLKNLLEKLTHKFNVYLVNIAPKHTVEEISKRNEQLETVFKRVEDTSCFSSEEACQVSTSNCNNHGVCTMSKSKGCWSCLCSPTVDKKKGTVSWAGYDCSKKDVSFQANLFIWTGIAATLVIAGGVSFLFSLGSEPLPGVLDAMTKKST</sequence>
<accession>A0A9P7VAJ7</accession>
<keyword evidence="3" id="KW-0732">Signal</keyword>
<protein>
    <recommendedName>
        <fullName evidence="4">Vacuolar sorting protein Vps3844 C-terminal domain-containing protein</fullName>
    </recommendedName>
</protein>
<evidence type="ECO:0000259" key="4">
    <source>
        <dbReference type="Pfam" id="PF12955"/>
    </source>
</evidence>
<evidence type="ECO:0000256" key="2">
    <source>
        <dbReference type="SAM" id="Phobius"/>
    </source>
</evidence>
<keyword evidence="2" id="KW-0812">Transmembrane</keyword>
<keyword evidence="2" id="KW-1133">Transmembrane helix</keyword>
<dbReference type="RefSeq" id="XP_043049787.1">
    <property type="nucleotide sequence ID" value="XM_043195614.1"/>
</dbReference>
<proteinExistence type="predicted"/>
<dbReference type="Pfam" id="PF12955">
    <property type="entry name" value="Vps3844_C"/>
    <property type="match status" value="1"/>
</dbReference>
<organism evidence="5 6">
    <name type="scientific">Scheffersomyces spartinae</name>
    <dbReference type="NCBI Taxonomy" id="45513"/>
    <lineage>
        <taxon>Eukaryota</taxon>
        <taxon>Fungi</taxon>
        <taxon>Dikarya</taxon>
        <taxon>Ascomycota</taxon>
        <taxon>Saccharomycotina</taxon>
        <taxon>Pichiomycetes</taxon>
        <taxon>Debaryomycetaceae</taxon>
        <taxon>Scheffersomyces</taxon>
    </lineage>
</organism>
<feature type="domain" description="Vacuolar sorting protein Vps3844 C-terminal" evidence="4">
    <location>
        <begin position="264"/>
        <end position="359"/>
    </location>
</feature>
<feature type="chain" id="PRO_5040105982" description="Vacuolar sorting protein Vps3844 C-terminal domain-containing protein" evidence="3">
    <location>
        <begin position="18"/>
        <end position="365"/>
    </location>
</feature>
<dbReference type="AlphaFoldDB" id="A0A9P7VAJ7"/>
<evidence type="ECO:0000256" key="1">
    <source>
        <dbReference type="SAM" id="Coils"/>
    </source>
</evidence>
<dbReference type="GeneID" id="66118334"/>
<keyword evidence="1" id="KW-0175">Coiled coil</keyword>